<name>A0A849BZA7_9NOCA</name>
<dbReference type="InterPro" id="IPR053853">
    <property type="entry name" value="FitA-like_RHH"/>
</dbReference>
<gene>
    <name evidence="3" type="ORF">HLB23_17525</name>
</gene>
<dbReference type="RefSeq" id="WP_067521690.1">
    <property type="nucleotide sequence ID" value="NZ_JABELX010000005.1"/>
</dbReference>
<dbReference type="GO" id="GO:0003677">
    <property type="term" value="F:DNA binding"/>
    <property type="evidence" value="ECO:0007669"/>
    <property type="project" value="UniProtKB-KW"/>
</dbReference>
<dbReference type="EMBL" id="JABELX010000005">
    <property type="protein sequence ID" value="NNH71644.1"/>
    <property type="molecule type" value="Genomic_DNA"/>
</dbReference>
<evidence type="ECO:0000313" key="3">
    <source>
        <dbReference type="EMBL" id="NNH71644.1"/>
    </source>
</evidence>
<dbReference type="Proteomes" id="UP000586827">
    <property type="component" value="Unassembled WGS sequence"/>
</dbReference>
<sequence length="75" mass="8459">MASITIRGLDDTVKERLRRRAAAHGRSMEAEARAILSDSVRPPNILREFYDATRELPDGTDLDLPEQEPARVIDL</sequence>
<feature type="region of interest" description="Disordered" evidence="1">
    <location>
        <begin position="56"/>
        <end position="75"/>
    </location>
</feature>
<accession>A0A849BZA7</accession>
<keyword evidence="3" id="KW-0238">DNA-binding</keyword>
<proteinExistence type="predicted"/>
<dbReference type="AlphaFoldDB" id="A0A849BZA7"/>
<dbReference type="GO" id="GO:0006355">
    <property type="term" value="P:regulation of DNA-templated transcription"/>
    <property type="evidence" value="ECO:0007669"/>
    <property type="project" value="InterPro"/>
</dbReference>
<dbReference type="Gene3D" id="1.10.1220.10">
    <property type="entry name" value="Met repressor-like"/>
    <property type="match status" value="1"/>
</dbReference>
<evidence type="ECO:0000313" key="4">
    <source>
        <dbReference type="Proteomes" id="UP000586827"/>
    </source>
</evidence>
<dbReference type="SUPFAM" id="SSF47598">
    <property type="entry name" value="Ribbon-helix-helix"/>
    <property type="match status" value="1"/>
</dbReference>
<protein>
    <submittedName>
        <fullName evidence="3">Arc family DNA-binding protein</fullName>
    </submittedName>
</protein>
<feature type="domain" description="Antitoxin FitA-like ribbon-helix-helix" evidence="2">
    <location>
        <begin position="2"/>
        <end position="39"/>
    </location>
</feature>
<reference evidence="3 4" key="1">
    <citation type="submission" date="2020-05" db="EMBL/GenBank/DDBJ databases">
        <title>MicrobeNet Type strains.</title>
        <authorList>
            <person name="Nicholson A.C."/>
        </authorList>
    </citation>
    <scope>NUCLEOTIDE SEQUENCE [LARGE SCALE GENOMIC DNA]</scope>
    <source>
        <strain evidence="3 4">JCM 3224</strain>
    </source>
</reference>
<organism evidence="3 4">
    <name type="scientific">Nocardia uniformis</name>
    <dbReference type="NCBI Taxonomy" id="53432"/>
    <lineage>
        <taxon>Bacteria</taxon>
        <taxon>Bacillati</taxon>
        <taxon>Actinomycetota</taxon>
        <taxon>Actinomycetes</taxon>
        <taxon>Mycobacteriales</taxon>
        <taxon>Nocardiaceae</taxon>
        <taxon>Nocardia</taxon>
    </lineage>
</organism>
<comment type="caution">
    <text evidence="3">The sequence shown here is derived from an EMBL/GenBank/DDBJ whole genome shotgun (WGS) entry which is preliminary data.</text>
</comment>
<evidence type="ECO:0000256" key="1">
    <source>
        <dbReference type="SAM" id="MobiDB-lite"/>
    </source>
</evidence>
<evidence type="ECO:0000259" key="2">
    <source>
        <dbReference type="Pfam" id="PF22513"/>
    </source>
</evidence>
<dbReference type="InterPro" id="IPR013321">
    <property type="entry name" value="Arc_rbn_hlx_hlx"/>
</dbReference>
<dbReference type="Pfam" id="PF22513">
    <property type="entry name" value="FitA-like_RHH"/>
    <property type="match status" value="1"/>
</dbReference>
<keyword evidence="4" id="KW-1185">Reference proteome</keyword>
<dbReference type="InterPro" id="IPR010985">
    <property type="entry name" value="Ribbon_hlx_hlx"/>
</dbReference>